<evidence type="ECO:0000256" key="3">
    <source>
        <dbReference type="SAM" id="MobiDB-lite"/>
    </source>
</evidence>
<dbReference type="OrthoDB" id="3555317at2759"/>
<dbReference type="InParanoid" id="A0A507BGQ0"/>
<organism evidence="5 6">
    <name type="scientific">Thyridium curvatum</name>
    <dbReference type="NCBI Taxonomy" id="1093900"/>
    <lineage>
        <taxon>Eukaryota</taxon>
        <taxon>Fungi</taxon>
        <taxon>Dikarya</taxon>
        <taxon>Ascomycota</taxon>
        <taxon>Pezizomycotina</taxon>
        <taxon>Sordariomycetes</taxon>
        <taxon>Sordariomycetidae</taxon>
        <taxon>Thyridiales</taxon>
        <taxon>Thyridiaceae</taxon>
        <taxon>Thyridium</taxon>
    </lineage>
</organism>
<feature type="region of interest" description="Disordered" evidence="3">
    <location>
        <begin position="25"/>
        <end position="73"/>
    </location>
</feature>
<dbReference type="InterPro" id="IPR000637">
    <property type="entry name" value="HMGI/Y_DNA-bd_CS"/>
</dbReference>
<dbReference type="InterPro" id="IPR004827">
    <property type="entry name" value="bZIP"/>
</dbReference>
<dbReference type="Gene3D" id="1.20.5.170">
    <property type="match status" value="1"/>
</dbReference>
<feature type="region of interest" description="Disordered" evidence="3">
    <location>
        <begin position="163"/>
        <end position="199"/>
    </location>
</feature>
<comment type="caution">
    <text evidence="5">The sequence shown here is derived from an EMBL/GenBank/DDBJ whole genome shotgun (WGS) entry which is preliminary data.</text>
</comment>
<reference evidence="5 6" key="1">
    <citation type="submission" date="2019-06" db="EMBL/GenBank/DDBJ databases">
        <title>Draft genome sequence of the filamentous fungus Phialemoniopsis curvata isolated from diesel fuel.</title>
        <authorList>
            <person name="Varaljay V.A."/>
            <person name="Lyon W.J."/>
            <person name="Crouch A.L."/>
            <person name="Drake C.E."/>
            <person name="Hollomon J.M."/>
            <person name="Nadeau L.J."/>
            <person name="Nunn H.S."/>
            <person name="Stevenson B.S."/>
            <person name="Bojanowski C.L."/>
            <person name="Crookes-Goodson W.J."/>
        </authorList>
    </citation>
    <scope>NUCLEOTIDE SEQUENCE [LARGE SCALE GENOMIC DNA]</scope>
    <source>
        <strain evidence="5 6">D216</strain>
    </source>
</reference>
<protein>
    <recommendedName>
        <fullName evidence="4">BZIP domain-containing protein</fullName>
    </recommendedName>
</protein>
<comment type="subcellular location">
    <subcellularLocation>
        <location evidence="1">Nucleus</location>
    </subcellularLocation>
</comment>
<evidence type="ECO:0000256" key="2">
    <source>
        <dbReference type="ARBA" id="ARBA00023242"/>
    </source>
</evidence>
<dbReference type="STRING" id="1093900.A0A507BGQ0"/>
<dbReference type="AlphaFoldDB" id="A0A507BGQ0"/>
<dbReference type="CDD" id="cd14688">
    <property type="entry name" value="bZIP_YAP"/>
    <property type="match status" value="1"/>
</dbReference>
<dbReference type="GO" id="GO:0005634">
    <property type="term" value="C:nucleus"/>
    <property type="evidence" value="ECO:0007669"/>
    <property type="project" value="UniProtKB-SubCell"/>
</dbReference>
<dbReference type="GO" id="GO:0003700">
    <property type="term" value="F:DNA-binding transcription factor activity"/>
    <property type="evidence" value="ECO:0007669"/>
    <property type="project" value="InterPro"/>
</dbReference>
<gene>
    <name evidence="5" type="ORF">E0L32_002530</name>
</gene>
<accession>A0A507BGQ0</accession>
<name>A0A507BGQ0_9PEZI</name>
<dbReference type="InterPro" id="IPR046347">
    <property type="entry name" value="bZIP_sf"/>
</dbReference>
<keyword evidence="2" id="KW-0539">Nucleus</keyword>
<dbReference type="PROSITE" id="PS00354">
    <property type="entry name" value="HMGI_Y"/>
    <property type="match status" value="1"/>
</dbReference>
<dbReference type="SUPFAM" id="SSF57959">
    <property type="entry name" value="Leucine zipper domain"/>
    <property type="match status" value="1"/>
</dbReference>
<evidence type="ECO:0000313" key="6">
    <source>
        <dbReference type="Proteomes" id="UP000319257"/>
    </source>
</evidence>
<sequence>MQSHTVAVKPDISIHFVQDGNAAVSTLPGYDPGGTVEGTPQGTASTAADPQNGAKKRPRGRPRKGPKDNSAIDRRRAQIRSAQKAYRDRKDETIHTLEKRVQSLVETNEQLCSAFTKLRDLAVSNGLLVQNATPSDDVQPTPDACPPTANEQFIACRELPSGHHVTPPQQQAGNNNNSVMTSLNPPSSHQLPPNFPPQDPTVLPFSLDPSASWANLFPARAWHPLQESLLSAPGACSSYAHRETTFGRRLHRVALETGIALVNMPNMPREQFAKVFGFCMLFETVEDIEARLRASLRKTQEESLYHWQHPFLRLGGSGAHFPGFSATTTPPVTKAVAATVFGGGGGGGGGPGRRIGNHGTVESFKHVNASSGFGVGPFTRAAEEAREKHLDGRMHITVPGFQGDFFDSDEVELSLLRRGVYINPSQDFVRVEVDLSLFGDVPDQVVELGVSDMSSGNAMPSGPSFSGTCAAPLDPSHQFAGGMEASNMLSVDSSMIDMMLPATSLDIDEGFAEMFTIPNPLGAGNDGAVPGTAPRHAQGIKRVVILDVNLFVRELAGRVICLGRTPGWRPGDVNRAFRMAILES</sequence>
<dbReference type="RefSeq" id="XP_031000384.1">
    <property type="nucleotide sequence ID" value="XM_031136729.1"/>
</dbReference>
<keyword evidence="6" id="KW-1185">Reference proteome</keyword>
<dbReference type="Proteomes" id="UP000319257">
    <property type="component" value="Unassembled WGS sequence"/>
</dbReference>
<dbReference type="PANTHER" id="PTHR40618">
    <property type="entry name" value="B-ZIP TRANSCRIPTION FACTOR (EUROFUNG)-RELATED"/>
    <property type="match status" value="1"/>
</dbReference>
<dbReference type="GeneID" id="41969977"/>
<dbReference type="EMBL" id="SKBQ01000010">
    <property type="protein sequence ID" value="TPX18673.1"/>
    <property type="molecule type" value="Genomic_DNA"/>
</dbReference>
<proteinExistence type="predicted"/>
<evidence type="ECO:0000256" key="1">
    <source>
        <dbReference type="ARBA" id="ARBA00004123"/>
    </source>
</evidence>
<feature type="compositionally biased region" description="Polar residues" evidence="3">
    <location>
        <begin position="167"/>
        <end position="191"/>
    </location>
</feature>
<feature type="compositionally biased region" description="Basic residues" evidence="3">
    <location>
        <begin position="54"/>
        <end position="64"/>
    </location>
</feature>
<dbReference type="Pfam" id="PF00170">
    <property type="entry name" value="bZIP_1"/>
    <property type="match status" value="1"/>
</dbReference>
<evidence type="ECO:0000259" key="4">
    <source>
        <dbReference type="Pfam" id="PF00170"/>
    </source>
</evidence>
<dbReference type="PANTHER" id="PTHR40618:SF1">
    <property type="entry name" value="B-ZIP TRANSCRIPTION FACTOR (EUROFUNG)"/>
    <property type="match status" value="1"/>
</dbReference>
<feature type="domain" description="BZIP" evidence="4">
    <location>
        <begin position="74"/>
        <end position="120"/>
    </location>
</feature>
<feature type="compositionally biased region" description="Polar residues" evidence="3">
    <location>
        <begin position="38"/>
        <end position="49"/>
    </location>
</feature>
<evidence type="ECO:0000313" key="5">
    <source>
        <dbReference type="EMBL" id="TPX18673.1"/>
    </source>
</evidence>